<reference evidence="1" key="1">
    <citation type="submission" date="2019-04" db="EMBL/GenBank/DDBJ databases">
        <title>Microbes associate with the intestines of laboratory mice.</title>
        <authorList>
            <person name="Navarre W."/>
            <person name="Wong E."/>
            <person name="Huang K."/>
            <person name="Tropini C."/>
            <person name="Ng K."/>
            <person name="Yu B."/>
        </authorList>
    </citation>
    <scope>NUCLEOTIDE SEQUENCE</scope>
    <source>
        <strain evidence="1">NM01_1-7b</strain>
    </source>
</reference>
<dbReference type="EMBL" id="SRYA01000014">
    <property type="protein sequence ID" value="TGY96681.1"/>
    <property type="molecule type" value="Genomic_DNA"/>
</dbReference>
<accession>A0AC61RY66</accession>
<gene>
    <name evidence="1" type="ORF">E5329_08965</name>
</gene>
<sequence length="186" mass="21719">MKKNGVKSAIIVIVCAALCLGYYYYLTQRDSGKETGLSEVEMIISKDLEKSYPKTAREVVKFYNRILECYYSEDYTQEQLEKMTEQARILMDEELKEINPQDLYLEAVKADISSYKDDKKMISNVTVEGSKEVEYKTKNGRDCAYVDVSYFLKSNNKNEKSGRVSQTYILRKDEDSNWRILGFYQE</sequence>
<proteinExistence type="predicted"/>
<evidence type="ECO:0000313" key="2">
    <source>
        <dbReference type="Proteomes" id="UP000304953"/>
    </source>
</evidence>
<name>A0AC61RY66_9FIRM</name>
<keyword evidence="2" id="KW-1185">Reference proteome</keyword>
<organism evidence="1 2">
    <name type="scientific">Petralouisia muris</name>
    <dbReference type="NCBI Taxonomy" id="3032872"/>
    <lineage>
        <taxon>Bacteria</taxon>
        <taxon>Bacillati</taxon>
        <taxon>Bacillota</taxon>
        <taxon>Clostridia</taxon>
        <taxon>Lachnospirales</taxon>
        <taxon>Lachnospiraceae</taxon>
        <taxon>Petralouisia</taxon>
    </lineage>
</organism>
<comment type="caution">
    <text evidence="1">The sequence shown here is derived from an EMBL/GenBank/DDBJ whole genome shotgun (WGS) entry which is preliminary data.</text>
</comment>
<dbReference type="Proteomes" id="UP000304953">
    <property type="component" value="Unassembled WGS sequence"/>
</dbReference>
<evidence type="ECO:0000313" key="1">
    <source>
        <dbReference type="EMBL" id="TGY96681.1"/>
    </source>
</evidence>
<protein>
    <submittedName>
        <fullName evidence="1">Uncharacterized protein</fullName>
    </submittedName>
</protein>